<evidence type="ECO:0000313" key="1">
    <source>
        <dbReference type="EMBL" id="ORC37387.1"/>
    </source>
</evidence>
<protein>
    <submittedName>
        <fullName evidence="1">Uncharacterized protein</fullName>
    </submittedName>
</protein>
<accession>A0A1Y1S1R8</accession>
<proteinExistence type="predicted"/>
<name>A0A1Y1S1R8_9SPIO</name>
<reference evidence="1 2" key="1">
    <citation type="submission" date="2017-03" db="EMBL/GenBank/DDBJ databases">
        <title>Draft Genome sequence of Marispirochaeta sp. strain JC444.</title>
        <authorList>
            <person name="Shivani Y."/>
            <person name="Subhash Y."/>
            <person name="Sasikala C."/>
            <person name="Ramana C."/>
        </authorList>
    </citation>
    <scope>NUCLEOTIDE SEQUENCE [LARGE SCALE GENOMIC DNA]</scope>
    <source>
        <strain evidence="1 2">JC444</strain>
    </source>
</reference>
<organism evidence="1 2">
    <name type="scientific">Marispirochaeta aestuarii</name>
    <dbReference type="NCBI Taxonomy" id="1963862"/>
    <lineage>
        <taxon>Bacteria</taxon>
        <taxon>Pseudomonadati</taxon>
        <taxon>Spirochaetota</taxon>
        <taxon>Spirochaetia</taxon>
        <taxon>Spirochaetales</taxon>
        <taxon>Spirochaetaceae</taxon>
        <taxon>Marispirochaeta</taxon>
    </lineage>
</organism>
<comment type="caution">
    <text evidence="1">The sequence shown here is derived from an EMBL/GenBank/DDBJ whole genome shotgun (WGS) entry which is preliminary data.</text>
</comment>
<dbReference type="AlphaFoldDB" id="A0A1Y1S1R8"/>
<gene>
    <name evidence="1" type="ORF">B4O97_04130</name>
</gene>
<evidence type="ECO:0000313" key="2">
    <source>
        <dbReference type="Proteomes" id="UP000192343"/>
    </source>
</evidence>
<sequence>MNRYRNFRILFPVFLLILSFASISLYAFEPPIDFLSYTYSDIEEDPATELVDGRLEKQGNFEYFNNRITYDISFNKRDPEDGYVFFNRTSNNTDIIVEFYRDFLMYYAMKSTLMWAHYVEDLDTSQMNHYFAFPGRKVLLVYRKNSARSGMYGFGIRFGSWGYTEETEQEMISSYLVEGSVEKMSNFDPGEESSYKNKIFITDEAVVTAAEILGSNIDNIFQYNFDGKISWRSQTVYIEPEINKIFFEVNTEDTKAIADIFVRINDELYPLKDFLDPHENSISAYEIKGICLVRFSEEPSDTQFSLTVSSRNLQ</sequence>
<dbReference type="EMBL" id="MWQY01000003">
    <property type="protein sequence ID" value="ORC37387.1"/>
    <property type="molecule type" value="Genomic_DNA"/>
</dbReference>
<keyword evidence="2" id="KW-1185">Reference proteome</keyword>
<dbReference type="RefSeq" id="WP_083048608.1">
    <property type="nucleotide sequence ID" value="NZ_MWQY01000003.1"/>
</dbReference>
<dbReference type="Proteomes" id="UP000192343">
    <property type="component" value="Unassembled WGS sequence"/>
</dbReference>
<dbReference type="STRING" id="1963862.B4O97_04130"/>